<reference evidence="3" key="2">
    <citation type="submission" date="2021-04" db="EMBL/GenBank/DDBJ databases">
        <authorList>
            <person name="Gilroy R."/>
        </authorList>
    </citation>
    <scope>NUCLEOTIDE SEQUENCE</scope>
    <source>
        <strain evidence="3">ChiBcec16_6824</strain>
    </source>
</reference>
<evidence type="ECO:0000256" key="1">
    <source>
        <dbReference type="ARBA" id="ARBA00022801"/>
    </source>
</evidence>
<name>A0A9D1YA67_9FIRM</name>
<proteinExistence type="predicted"/>
<dbReference type="PANTHER" id="PTHR30337">
    <property type="entry name" value="COMPONENT OF ATP-DEPENDENT DSDNA EXONUCLEASE"/>
    <property type="match status" value="1"/>
</dbReference>
<dbReference type="PANTHER" id="PTHR30337:SF7">
    <property type="entry name" value="PHOSPHOESTERASE"/>
    <property type="match status" value="1"/>
</dbReference>
<dbReference type="InterPro" id="IPR041796">
    <property type="entry name" value="Mre11_N"/>
</dbReference>
<dbReference type="Proteomes" id="UP000823868">
    <property type="component" value="Unassembled WGS sequence"/>
</dbReference>
<accession>A0A9D1YA67</accession>
<dbReference type="EMBL" id="DXDX01000172">
    <property type="protein sequence ID" value="HIY22108.1"/>
    <property type="molecule type" value="Genomic_DNA"/>
</dbReference>
<organism evidence="3 4">
    <name type="scientific">Candidatus Flavonifractor merdigallinarum</name>
    <dbReference type="NCBI Taxonomy" id="2838589"/>
    <lineage>
        <taxon>Bacteria</taxon>
        <taxon>Bacillati</taxon>
        <taxon>Bacillota</taxon>
        <taxon>Clostridia</taxon>
        <taxon>Eubacteriales</taxon>
        <taxon>Oscillospiraceae</taxon>
        <taxon>Flavonifractor</taxon>
    </lineage>
</organism>
<dbReference type="CDD" id="cd00840">
    <property type="entry name" value="MPP_Mre11_N"/>
    <property type="match status" value="1"/>
</dbReference>
<keyword evidence="1" id="KW-0378">Hydrolase</keyword>
<sequence length="365" mass="40359">MKQSLRIIHGSDFHLDAPFGALPPEKAAQRRGEQRELLRRLALLSNRAQADLVLLSGDLFDGGDLYGETLDALVEALGSIQAEVFIAPGNHDFWTTHSAYARKWPKHIHIFTEPNIEQVELPELNCTVYGTAFTGPYREDRPLQDFHAPDDGRIHIMVLHGDLSPNSRYAPITREDLEGSGLDYVALGHIHACSGVQRAGKTSWAYPGCPEGRGFDETGDKGVLCGVVGSGGAELAFASLCTRRYLIQEVNVTGQAIEDAVRAALPEQVSPDLCRIVLTGERSEEPNLSALLALAAPHYYSVSLRDHTRLRQDLWKRAEEDTLTGLVLRDLKRRMEEAPSEEERASLELAARFALAALEHREDPL</sequence>
<dbReference type="InterPro" id="IPR050535">
    <property type="entry name" value="DNA_Repair-Maintenance_Comp"/>
</dbReference>
<protein>
    <submittedName>
        <fullName evidence="3">DNA repair exonuclease</fullName>
    </submittedName>
</protein>
<feature type="domain" description="Calcineurin-like phosphoesterase" evidence="2">
    <location>
        <begin position="5"/>
        <end position="192"/>
    </location>
</feature>
<dbReference type="GO" id="GO:0004527">
    <property type="term" value="F:exonuclease activity"/>
    <property type="evidence" value="ECO:0007669"/>
    <property type="project" value="UniProtKB-KW"/>
</dbReference>
<gene>
    <name evidence="3" type="ORF">H9841_09435</name>
</gene>
<keyword evidence="3" id="KW-0540">Nuclease</keyword>
<dbReference type="InterPro" id="IPR029052">
    <property type="entry name" value="Metallo-depent_PP-like"/>
</dbReference>
<reference evidence="3" key="1">
    <citation type="journal article" date="2021" name="PeerJ">
        <title>Extensive microbial diversity within the chicken gut microbiome revealed by metagenomics and culture.</title>
        <authorList>
            <person name="Gilroy R."/>
            <person name="Ravi A."/>
            <person name="Getino M."/>
            <person name="Pursley I."/>
            <person name="Horton D.L."/>
            <person name="Alikhan N.F."/>
            <person name="Baker D."/>
            <person name="Gharbi K."/>
            <person name="Hall N."/>
            <person name="Watson M."/>
            <person name="Adriaenssens E.M."/>
            <person name="Foster-Nyarko E."/>
            <person name="Jarju S."/>
            <person name="Secka A."/>
            <person name="Antonio M."/>
            <person name="Oren A."/>
            <person name="Chaudhuri R.R."/>
            <person name="La Ragione R."/>
            <person name="Hildebrand F."/>
            <person name="Pallen M.J."/>
        </authorList>
    </citation>
    <scope>NUCLEOTIDE SEQUENCE</scope>
    <source>
        <strain evidence="3">ChiBcec16_6824</strain>
    </source>
</reference>
<comment type="caution">
    <text evidence="3">The sequence shown here is derived from an EMBL/GenBank/DDBJ whole genome shotgun (WGS) entry which is preliminary data.</text>
</comment>
<dbReference type="SUPFAM" id="SSF56300">
    <property type="entry name" value="Metallo-dependent phosphatases"/>
    <property type="match status" value="1"/>
</dbReference>
<dbReference type="Pfam" id="PF00149">
    <property type="entry name" value="Metallophos"/>
    <property type="match status" value="1"/>
</dbReference>
<evidence type="ECO:0000313" key="4">
    <source>
        <dbReference type="Proteomes" id="UP000823868"/>
    </source>
</evidence>
<dbReference type="Gene3D" id="3.60.21.10">
    <property type="match status" value="1"/>
</dbReference>
<evidence type="ECO:0000259" key="2">
    <source>
        <dbReference type="Pfam" id="PF00149"/>
    </source>
</evidence>
<dbReference type="InterPro" id="IPR004843">
    <property type="entry name" value="Calcineurin-like_PHP"/>
</dbReference>
<keyword evidence="3" id="KW-0269">Exonuclease</keyword>
<dbReference type="AlphaFoldDB" id="A0A9D1YA67"/>
<evidence type="ECO:0000313" key="3">
    <source>
        <dbReference type="EMBL" id="HIY22108.1"/>
    </source>
</evidence>